<dbReference type="PANTHER" id="PTHR46985:SF2">
    <property type="entry name" value="APOPTOSIS-ASSOCIATED SPECK-LIKE PROTEIN CONTAINING A CARD"/>
    <property type="match status" value="1"/>
</dbReference>
<protein>
    <submittedName>
        <fullName evidence="10">PYD and CARD domain containing</fullName>
    </submittedName>
</protein>
<dbReference type="Pfam" id="PF00619">
    <property type="entry name" value="CARD"/>
    <property type="match status" value="1"/>
</dbReference>
<dbReference type="AlphaFoldDB" id="A0A3P8TX36"/>
<dbReference type="Pfam" id="PF02758">
    <property type="entry name" value="PYRIN"/>
    <property type="match status" value="1"/>
</dbReference>
<keyword evidence="2" id="KW-0963">Cytoplasm</keyword>
<dbReference type="SUPFAM" id="SSF47986">
    <property type="entry name" value="DEATH domain"/>
    <property type="match status" value="2"/>
</dbReference>
<reference evidence="10" key="3">
    <citation type="submission" date="2025-09" db="UniProtKB">
        <authorList>
            <consortium name="Ensembl"/>
        </authorList>
    </citation>
    <scope>IDENTIFICATION</scope>
</reference>
<dbReference type="GO" id="GO:0006954">
    <property type="term" value="P:inflammatory response"/>
    <property type="evidence" value="ECO:0007669"/>
    <property type="project" value="UniProtKB-KW"/>
</dbReference>
<accession>A0A3P8TX36</accession>
<feature type="domain" description="CARD" evidence="8">
    <location>
        <begin position="111"/>
        <end position="201"/>
    </location>
</feature>
<organism evidence="10 11">
    <name type="scientific">Amphiprion percula</name>
    <name type="common">Orange clownfish</name>
    <name type="synonym">Lutjanus percula</name>
    <dbReference type="NCBI Taxonomy" id="161767"/>
    <lineage>
        <taxon>Eukaryota</taxon>
        <taxon>Metazoa</taxon>
        <taxon>Chordata</taxon>
        <taxon>Craniata</taxon>
        <taxon>Vertebrata</taxon>
        <taxon>Euteleostomi</taxon>
        <taxon>Actinopterygii</taxon>
        <taxon>Neopterygii</taxon>
        <taxon>Teleostei</taxon>
        <taxon>Neoteleostei</taxon>
        <taxon>Acanthomorphata</taxon>
        <taxon>Ovalentaria</taxon>
        <taxon>Pomacentridae</taxon>
        <taxon>Amphiprion</taxon>
    </lineage>
</organism>
<dbReference type="Gene3D" id="1.10.533.10">
    <property type="entry name" value="Death Domain, Fas"/>
    <property type="match status" value="2"/>
</dbReference>
<keyword evidence="11" id="KW-1185">Reference proteome</keyword>
<keyword evidence="4" id="KW-0391">Immunity</keyword>
<dbReference type="SMART" id="SM01289">
    <property type="entry name" value="PYRIN"/>
    <property type="match status" value="1"/>
</dbReference>
<evidence type="ECO:0000256" key="2">
    <source>
        <dbReference type="ARBA" id="ARBA00022490"/>
    </source>
</evidence>
<dbReference type="PANTHER" id="PTHR46985">
    <property type="entry name" value="NACHT, LRR AND PYD DOMAINS-CONTAINING PROTEIN 1"/>
    <property type="match status" value="1"/>
</dbReference>
<dbReference type="InterPro" id="IPR033516">
    <property type="entry name" value="CARD8/ASC/NALP1_CARD"/>
</dbReference>
<evidence type="ECO:0000256" key="7">
    <source>
        <dbReference type="SAM" id="MobiDB-lite"/>
    </source>
</evidence>
<dbReference type="FunFam" id="1.10.533.10:FF:000013">
    <property type="entry name" value="Apoptosis-associated speck-like protein containing a CARD"/>
    <property type="match status" value="1"/>
</dbReference>
<evidence type="ECO:0000313" key="10">
    <source>
        <dbReference type="Ensembl" id="ENSAPEP00000030755.1"/>
    </source>
</evidence>
<evidence type="ECO:0000313" key="11">
    <source>
        <dbReference type="Proteomes" id="UP000265080"/>
    </source>
</evidence>
<keyword evidence="6" id="KW-1271">Inflammasome</keyword>
<dbReference type="Proteomes" id="UP000265080">
    <property type="component" value="Chromosome 7"/>
</dbReference>
<dbReference type="PROSITE" id="PS50209">
    <property type="entry name" value="CARD"/>
    <property type="match status" value="1"/>
</dbReference>
<reference evidence="10" key="2">
    <citation type="submission" date="2025-08" db="UniProtKB">
        <authorList>
            <consortium name="Ensembl"/>
        </authorList>
    </citation>
    <scope>IDENTIFICATION</scope>
</reference>
<feature type="region of interest" description="Disordered" evidence="7">
    <location>
        <begin position="84"/>
        <end position="115"/>
    </location>
</feature>
<dbReference type="GO" id="GO:0042981">
    <property type="term" value="P:regulation of apoptotic process"/>
    <property type="evidence" value="ECO:0007669"/>
    <property type="project" value="InterPro"/>
</dbReference>
<evidence type="ECO:0000256" key="5">
    <source>
        <dbReference type="ARBA" id="ARBA00023198"/>
    </source>
</evidence>
<dbReference type="InterPro" id="IPR011029">
    <property type="entry name" value="DEATH-like_dom_sf"/>
</dbReference>
<name>A0A3P8TX36_AMPPE</name>
<comment type="subcellular location">
    <subcellularLocation>
        <location evidence="1">Inflammasome</location>
    </subcellularLocation>
</comment>
<evidence type="ECO:0000256" key="1">
    <source>
        <dbReference type="ARBA" id="ARBA00004110"/>
    </source>
</evidence>
<proteinExistence type="predicted"/>
<dbReference type="GeneTree" id="ENSGT00940000164898"/>
<dbReference type="PROSITE" id="PS50824">
    <property type="entry name" value="DAPIN"/>
    <property type="match status" value="1"/>
</dbReference>
<evidence type="ECO:0000256" key="4">
    <source>
        <dbReference type="ARBA" id="ARBA00022859"/>
    </source>
</evidence>
<dbReference type="InterPro" id="IPR051249">
    <property type="entry name" value="NLRP_Inflammasome"/>
</dbReference>
<dbReference type="GO" id="GO:0061702">
    <property type="term" value="C:canonical inflammasome complex"/>
    <property type="evidence" value="ECO:0007669"/>
    <property type="project" value="UniProtKB-SubCell"/>
</dbReference>
<dbReference type="Ensembl" id="ENSAPET00000031576.1">
    <property type="protein sequence ID" value="ENSAPEP00000030755.1"/>
    <property type="gene ID" value="ENSAPEG00000021864.1"/>
</dbReference>
<dbReference type="GO" id="GO:0045087">
    <property type="term" value="P:innate immune response"/>
    <property type="evidence" value="ECO:0007669"/>
    <property type="project" value="UniProtKB-KW"/>
</dbReference>
<feature type="domain" description="Pyrin" evidence="9">
    <location>
        <begin position="1"/>
        <end position="91"/>
    </location>
</feature>
<sequence length="201" mass="22341">MAGKPVRSAMMGALQNLTDADLKRFIRELLARKDKPRVPRNKVDGKDYMDVADVVVSTFTEKHAVTVAAEILNSIGCSDEADTLVEETSGQTSQSASTDVEETSGQTSQSASTDDMHFVDKHRGALIQRVSNIDSILDNLLDKKVINQEAYTKIRVIATPQEKIRALYEGPLQAAKACKDIFYQILQKHEEYLIKELEGKK</sequence>
<feature type="compositionally biased region" description="Polar residues" evidence="7">
    <location>
        <begin position="86"/>
        <end position="113"/>
    </location>
</feature>
<evidence type="ECO:0000259" key="9">
    <source>
        <dbReference type="PROSITE" id="PS50824"/>
    </source>
</evidence>
<dbReference type="STRING" id="161767.ENSAPEP00000030755"/>
<dbReference type="InterPro" id="IPR001315">
    <property type="entry name" value="CARD"/>
</dbReference>
<keyword evidence="5" id="KW-0395">Inflammatory response</keyword>
<evidence type="ECO:0000256" key="3">
    <source>
        <dbReference type="ARBA" id="ARBA00022588"/>
    </source>
</evidence>
<evidence type="ECO:0000259" key="8">
    <source>
        <dbReference type="PROSITE" id="PS50209"/>
    </source>
</evidence>
<keyword evidence="3" id="KW-0399">Innate immunity</keyword>
<evidence type="ECO:0000256" key="6">
    <source>
        <dbReference type="ARBA" id="ARBA00023233"/>
    </source>
</evidence>
<dbReference type="InterPro" id="IPR004020">
    <property type="entry name" value="DAPIN"/>
</dbReference>
<reference evidence="10 11" key="1">
    <citation type="submission" date="2018-03" db="EMBL/GenBank/DDBJ databases">
        <title>Finding Nemo's genes: A chromosome-scale reference assembly of the genome of the orange clownfish Amphiprion percula.</title>
        <authorList>
            <person name="Lehmann R."/>
        </authorList>
    </citation>
    <scope>NUCLEOTIDE SEQUENCE</scope>
</reference>
<dbReference type="CDD" id="cd08330">
    <property type="entry name" value="CARD_ASC_NALP1"/>
    <property type="match status" value="1"/>
</dbReference>